<evidence type="ECO:0000256" key="2">
    <source>
        <dbReference type="ARBA" id="ARBA00022690"/>
    </source>
</evidence>
<dbReference type="Gene3D" id="3.10.450.10">
    <property type="match status" value="1"/>
</dbReference>
<keyword evidence="6" id="KW-1185">Reference proteome</keyword>
<evidence type="ECO:0000256" key="1">
    <source>
        <dbReference type="ARBA" id="ARBA00009403"/>
    </source>
</evidence>
<dbReference type="PANTHER" id="PTHR46186">
    <property type="entry name" value="CYSTATIN"/>
    <property type="match status" value="1"/>
</dbReference>
<dbReference type="InterPro" id="IPR046350">
    <property type="entry name" value="Cystatin_sf"/>
</dbReference>
<dbReference type="SMART" id="SM00043">
    <property type="entry name" value="CY"/>
    <property type="match status" value="1"/>
</dbReference>
<dbReference type="Pfam" id="PF00031">
    <property type="entry name" value="Cystatin"/>
    <property type="match status" value="1"/>
</dbReference>
<dbReference type="GO" id="GO:0005615">
    <property type="term" value="C:extracellular space"/>
    <property type="evidence" value="ECO:0007669"/>
    <property type="project" value="TreeGrafter"/>
</dbReference>
<evidence type="ECO:0000313" key="7">
    <source>
        <dbReference type="WBParaSite" id="TCLT_0000301601-mRNA-1"/>
    </source>
</evidence>
<dbReference type="PANTHER" id="PTHR46186:SF2">
    <property type="entry name" value="CYSTATIN"/>
    <property type="match status" value="1"/>
</dbReference>
<evidence type="ECO:0000259" key="4">
    <source>
        <dbReference type="SMART" id="SM00043"/>
    </source>
</evidence>
<name>A0A0N5CS16_THECL</name>
<dbReference type="WBParaSite" id="TCLT_0000301601-mRNA-1">
    <property type="protein sequence ID" value="TCLT_0000301601-mRNA-1"/>
    <property type="gene ID" value="TCLT_0000301601"/>
</dbReference>
<sequence>MLPSIMSKVNQQSNDAYHLMPIKVLEVQSQVVAGIKYKMRLQVARSQCKKGSNDVIDLKNCIKLEGAPDQIIFKLIKYGYDFFSSMSHISVKINTVVLAVLYDFLHIPEYNINVLFIFCFH</sequence>
<evidence type="ECO:0000313" key="6">
    <source>
        <dbReference type="Proteomes" id="UP000276776"/>
    </source>
</evidence>
<dbReference type="Proteomes" id="UP000276776">
    <property type="component" value="Unassembled WGS sequence"/>
</dbReference>
<protein>
    <submittedName>
        <fullName evidence="7">Cystatin domain-containing protein</fullName>
    </submittedName>
</protein>
<dbReference type="EMBL" id="UYYF01000888">
    <property type="protein sequence ID" value="VDM99270.1"/>
    <property type="molecule type" value="Genomic_DNA"/>
</dbReference>
<dbReference type="AlphaFoldDB" id="A0A0N5CS16"/>
<reference evidence="5 6" key="2">
    <citation type="submission" date="2018-11" db="EMBL/GenBank/DDBJ databases">
        <authorList>
            <consortium name="Pathogen Informatics"/>
        </authorList>
    </citation>
    <scope>NUCLEOTIDE SEQUENCE [LARGE SCALE GENOMIC DNA]</scope>
</reference>
<dbReference type="InterPro" id="IPR000010">
    <property type="entry name" value="Cystatin_dom"/>
</dbReference>
<dbReference type="OrthoDB" id="110606at2759"/>
<gene>
    <name evidence="5" type="ORF">TCLT_LOCUS3017</name>
</gene>
<feature type="domain" description="Cystatin" evidence="4">
    <location>
        <begin position="1"/>
        <end position="91"/>
    </location>
</feature>
<dbReference type="GO" id="GO:0031982">
    <property type="term" value="C:vesicle"/>
    <property type="evidence" value="ECO:0007669"/>
    <property type="project" value="TreeGrafter"/>
</dbReference>
<dbReference type="InterPro" id="IPR018073">
    <property type="entry name" value="Prot_inh_cystat_CS"/>
</dbReference>
<comment type="similarity">
    <text evidence="1">Belongs to the cystatin family.</text>
</comment>
<dbReference type="STRING" id="103827.A0A0N5CS16"/>
<keyword evidence="2" id="KW-0646">Protease inhibitor</keyword>
<reference evidence="7" key="1">
    <citation type="submission" date="2017-02" db="UniProtKB">
        <authorList>
            <consortium name="WormBaseParasite"/>
        </authorList>
    </citation>
    <scope>IDENTIFICATION</scope>
</reference>
<keyword evidence="3" id="KW-0789">Thiol protease inhibitor</keyword>
<evidence type="ECO:0000313" key="5">
    <source>
        <dbReference type="EMBL" id="VDM99270.1"/>
    </source>
</evidence>
<dbReference type="PROSITE" id="PS00287">
    <property type="entry name" value="CYSTATIN"/>
    <property type="match status" value="1"/>
</dbReference>
<dbReference type="SUPFAM" id="SSF54403">
    <property type="entry name" value="Cystatin/monellin"/>
    <property type="match status" value="1"/>
</dbReference>
<dbReference type="GO" id="GO:0004869">
    <property type="term" value="F:cysteine-type endopeptidase inhibitor activity"/>
    <property type="evidence" value="ECO:0007669"/>
    <property type="project" value="UniProtKB-KW"/>
</dbReference>
<organism evidence="7">
    <name type="scientific">Thelazia callipaeda</name>
    <name type="common">Oriental eyeworm</name>
    <name type="synonym">Parasitic nematode</name>
    <dbReference type="NCBI Taxonomy" id="103827"/>
    <lineage>
        <taxon>Eukaryota</taxon>
        <taxon>Metazoa</taxon>
        <taxon>Ecdysozoa</taxon>
        <taxon>Nematoda</taxon>
        <taxon>Chromadorea</taxon>
        <taxon>Rhabditida</taxon>
        <taxon>Spirurina</taxon>
        <taxon>Spiruromorpha</taxon>
        <taxon>Thelazioidea</taxon>
        <taxon>Thelaziidae</taxon>
        <taxon>Thelazia</taxon>
    </lineage>
</organism>
<dbReference type="CDD" id="cd00042">
    <property type="entry name" value="CY"/>
    <property type="match status" value="1"/>
</dbReference>
<accession>A0A0N5CS16</accession>
<evidence type="ECO:0000256" key="3">
    <source>
        <dbReference type="ARBA" id="ARBA00022704"/>
    </source>
</evidence>
<proteinExistence type="inferred from homology"/>
<dbReference type="GO" id="GO:0005737">
    <property type="term" value="C:cytoplasm"/>
    <property type="evidence" value="ECO:0007669"/>
    <property type="project" value="TreeGrafter"/>
</dbReference>